<dbReference type="GO" id="GO:0006083">
    <property type="term" value="P:acetate metabolic process"/>
    <property type="evidence" value="ECO:0007669"/>
    <property type="project" value="InterPro"/>
</dbReference>
<dbReference type="PANTHER" id="PTHR21432">
    <property type="entry name" value="ACETYL-COA HYDROLASE-RELATED"/>
    <property type="match status" value="1"/>
</dbReference>
<name>A0A840HZQ2_9SPHN</name>
<dbReference type="InterPro" id="IPR046433">
    <property type="entry name" value="ActCoA_hydro"/>
</dbReference>
<feature type="domain" description="Acetyl-CoA hydrolase/transferase C-terminal" evidence="1">
    <location>
        <begin position="254"/>
        <end position="402"/>
    </location>
</feature>
<dbReference type="Gene3D" id="3.40.1080.10">
    <property type="entry name" value="Glutaconate Coenzyme A-transferase"/>
    <property type="match status" value="1"/>
</dbReference>
<evidence type="ECO:0000259" key="1">
    <source>
        <dbReference type="Pfam" id="PF13336"/>
    </source>
</evidence>
<comment type="caution">
    <text evidence="2">The sequence shown here is derived from an EMBL/GenBank/DDBJ whole genome shotgun (WGS) entry which is preliminary data.</text>
</comment>
<organism evidence="2 3">
    <name type="scientific">Rhizorhapis suberifaciens</name>
    <name type="common">corky root of lettuce</name>
    <dbReference type="NCBI Taxonomy" id="13656"/>
    <lineage>
        <taxon>Bacteria</taxon>
        <taxon>Pseudomonadati</taxon>
        <taxon>Pseudomonadota</taxon>
        <taxon>Alphaproteobacteria</taxon>
        <taxon>Sphingomonadales</taxon>
        <taxon>Sphingomonadaceae</taxon>
        <taxon>Rhizorhapis</taxon>
    </lineage>
</organism>
<evidence type="ECO:0000313" key="3">
    <source>
        <dbReference type="Proteomes" id="UP000575068"/>
    </source>
</evidence>
<keyword evidence="3" id="KW-1185">Reference proteome</keyword>
<dbReference type="SUPFAM" id="SSF100950">
    <property type="entry name" value="NagB/RpiA/CoA transferase-like"/>
    <property type="match status" value="2"/>
</dbReference>
<keyword evidence="2" id="KW-0378">Hydrolase</keyword>
<proteinExistence type="predicted"/>
<dbReference type="PANTHER" id="PTHR21432:SF20">
    <property type="entry name" value="ACETYL-COA HYDROLASE"/>
    <property type="match status" value="1"/>
</dbReference>
<gene>
    <name evidence="2" type="ORF">HNQ99_003378</name>
</gene>
<dbReference type="GO" id="GO:0016787">
    <property type="term" value="F:hydrolase activity"/>
    <property type="evidence" value="ECO:0007669"/>
    <property type="project" value="UniProtKB-KW"/>
</dbReference>
<dbReference type="InterPro" id="IPR038460">
    <property type="entry name" value="AcetylCoA_hyd_C_sf"/>
</dbReference>
<dbReference type="Gene3D" id="3.40.1080.20">
    <property type="entry name" value="Acetyl-CoA hydrolase/transferase C-terminal domain"/>
    <property type="match status" value="1"/>
</dbReference>
<dbReference type="InterPro" id="IPR026888">
    <property type="entry name" value="AcetylCoA_hyd_C"/>
</dbReference>
<evidence type="ECO:0000313" key="2">
    <source>
        <dbReference type="EMBL" id="MBB4643040.1"/>
    </source>
</evidence>
<dbReference type="GO" id="GO:0008775">
    <property type="term" value="F:acetate CoA-transferase activity"/>
    <property type="evidence" value="ECO:0007669"/>
    <property type="project" value="InterPro"/>
</dbReference>
<reference evidence="2 3" key="1">
    <citation type="submission" date="2020-08" db="EMBL/GenBank/DDBJ databases">
        <title>Genomic Encyclopedia of Type Strains, Phase IV (KMG-IV): sequencing the most valuable type-strain genomes for metagenomic binning, comparative biology and taxonomic classification.</title>
        <authorList>
            <person name="Goeker M."/>
        </authorList>
    </citation>
    <scope>NUCLEOTIDE SEQUENCE [LARGE SCALE GENOMIC DNA]</scope>
    <source>
        <strain evidence="2 3">DSM 7465</strain>
    </source>
</reference>
<dbReference type="AlphaFoldDB" id="A0A840HZQ2"/>
<sequence>MPLELDADALVAMLPTGGRTLVTGCSAESLLLADAVDRVGHGLGGMTFVGVFVPGLNRRTYLASPACRTETFFLTPELKAQGSAVTFLPLCYDDIRRHLLTSRIDAALMMVTPPDDEGMCSFGPTVDFMAELWPQIPVRLAHINPQMPRTRGGGRIPLAEITAFVQAPQSLLGTPDLGSDAVADAIASHIATLVPDGATLQTGLGKVPGAVLRALTGRRNLRVHSGLIGDAVVDLEEAGALAPGAAVTAGVAIGSERLYRAISGPTYRFEPVAVTHDVATIGAIADFFAINSATEVDLFGQAYAEVGPKGFMSGPGGATDFARGARMAHGLRIVALAATAGQGTISRIVAPNAGSGPVSLGRMDIDIVVTEFGMADLREGTHAERAAALIEIAAPDHRERLSALWRNFIEKL</sequence>
<dbReference type="RefSeq" id="WP_184477638.1">
    <property type="nucleotide sequence ID" value="NZ_JACHOV010000031.1"/>
</dbReference>
<dbReference type="Gene3D" id="3.30.750.70">
    <property type="entry name" value="4-hydroxybutyrate coenzyme like domains"/>
    <property type="match status" value="1"/>
</dbReference>
<dbReference type="Proteomes" id="UP000575068">
    <property type="component" value="Unassembled WGS sequence"/>
</dbReference>
<dbReference type="Pfam" id="PF13336">
    <property type="entry name" value="AcetylCoA_hyd_C"/>
    <property type="match status" value="1"/>
</dbReference>
<accession>A0A840HZQ2</accession>
<dbReference type="InterPro" id="IPR037171">
    <property type="entry name" value="NagB/RpiA_transferase-like"/>
</dbReference>
<dbReference type="EMBL" id="JACHOV010000031">
    <property type="protein sequence ID" value="MBB4643040.1"/>
    <property type="molecule type" value="Genomic_DNA"/>
</dbReference>
<protein>
    <submittedName>
        <fullName evidence="2">Acyl-CoA hydrolase</fullName>
    </submittedName>
</protein>